<proteinExistence type="predicted"/>
<organism evidence="1 2">
    <name type="scientific">Rhizopus stolonifer</name>
    <name type="common">Rhizopus nigricans</name>
    <dbReference type="NCBI Taxonomy" id="4846"/>
    <lineage>
        <taxon>Eukaryota</taxon>
        <taxon>Fungi</taxon>
        <taxon>Fungi incertae sedis</taxon>
        <taxon>Mucoromycota</taxon>
        <taxon>Mucoromycotina</taxon>
        <taxon>Mucoromycetes</taxon>
        <taxon>Mucorales</taxon>
        <taxon>Mucorineae</taxon>
        <taxon>Rhizopodaceae</taxon>
        <taxon>Rhizopus</taxon>
    </lineage>
</organism>
<comment type="caution">
    <text evidence="1">The sequence shown here is derived from an EMBL/GenBank/DDBJ whole genome shotgun (WGS) entry which is preliminary data.</text>
</comment>
<gene>
    <name evidence="1" type="ORF">CU098_013878</name>
</gene>
<dbReference type="OrthoDB" id="10265837at2759"/>
<protein>
    <recommendedName>
        <fullName evidence="3">SCP2 domain-containing protein</fullName>
    </recommendedName>
</protein>
<keyword evidence="2" id="KW-1185">Reference proteome</keyword>
<dbReference type="SUPFAM" id="SSF55718">
    <property type="entry name" value="SCP-like"/>
    <property type="match status" value="1"/>
</dbReference>
<dbReference type="EMBL" id="PJQM01000124">
    <property type="protein sequence ID" value="RCI06586.1"/>
    <property type="molecule type" value="Genomic_DNA"/>
</dbReference>
<reference evidence="1 2" key="1">
    <citation type="journal article" date="2018" name="G3 (Bethesda)">
        <title>Phylogenetic and Phylogenomic Definition of Rhizopus Species.</title>
        <authorList>
            <person name="Gryganskyi A.P."/>
            <person name="Golan J."/>
            <person name="Dolatabadi S."/>
            <person name="Mondo S."/>
            <person name="Robb S."/>
            <person name="Idnurm A."/>
            <person name="Muszewska A."/>
            <person name="Steczkiewicz K."/>
            <person name="Masonjones S."/>
            <person name="Liao H.L."/>
            <person name="Gajdeczka M.T."/>
            <person name="Anike F."/>
            <person name="Vuek A."/>
            <person name="Anishchenko I.M."/>
            <person name="Voigt K."/>
            <person name="de Hoog G.S."/>
            <person name="Smith M.E."/>
            <person name="Heitman J."/>
            <person name="Vilgalys R."/>
            <person name="Stajich J.E."/>
        </authorList>
    </citation>
    <scope>NUCLEOTIDE SEQUENCE [LARGE SCALE GENOMIC DNA]</scope>
    <source>
        <strain evidence="1 2">LSU 92-RS-03</strain>
    </source>
</reference>
<evidence type="ECO:0000313" key="2">
    <source>
        <dbReference type="Proteomes" id="UP000253551"/>
    </source>
</evidence>
<dbReference type="AlphaFoldDB" id="A0A367KWL8"/>
<dbReference type="Proteomes" id="UP000253551">
    <property type="component" value="Unassembled WGS sequence"/>
</dbReference>
<accession>A0A367KWL8</accession>
<evidence type="ECO:0000313" key="1">
    <source>
        <dbReference type="EMBL" id="RCI06586.1"/>
    </source>
</evidence>
<sequence length="56" mass="6460">MTGVKAYVAGRIKVRGDLVMAQKLEKFFEKSGGRERAIEFMKNNEDYFSKRNKSSL</sequence>
<dbReference type="InterPro" id="IPR036527">
    <property type="entry name" value="SCP2_sterol-bd_dom_sf"/>
</dbReference>
<dbReference type="Gene3D" id="3.30.1050.10">
    <property type="entry name" value="SCP2 sterol-binding domain"/>
    <property type="match status" value="1"/>
</dbReference>
<evidence type="ECO:0008006" key="3">
    <source>
        <dbReference type="Google" id="ProtNLM"/>
    </source>
</evidence>
<dbReference type="STRING" id="4846.A0A367KWL8"/>
<name>A0A367KWL8_RHIST</name>